<protein>
    <submittedName>
        <fullName evidence="4">Two-component system, chemotaxis family, response regulator CheY</fullName>
    </submittedName>
</protein>
<sequence>MSKTILVVDDSATIRKFVSLALENLGYKVFTASDGMEVFEVLSKVNSVDLIITDINMPNLDGFELIKILRSDDRFKDVPIIILSSLSDGKSIDMGLKLGANSYLIKPFNAKRIQYEVSKYLN</sequence>
<dbReference type="SUPFAM" id="SSF52172">
    <property type="entry name" value="CheY-like"/>
    <property type="match status" value="1"/>
</dbReference>
<evidence type="ECO:0000313" key="5">
    <source>
        <dbReference type="Proteomes" id="UP000199197"/>
    </source>
</evidence>
<dbReference type="RefSeq" id="WP_092347871.1">
    <property type="nucleotide sequence ID" value="NZ_CZVW01000004.1"/>
</dbReference>
<dbReference type="PANTHER" id="PTHR44591">
    <property type="entry name" value="STRESS RESPONSE REGULATOR PROTEIN 1"/>
    <property type="match status" value="1"/>
</dbReference>
<keyword evidence="5" id="KW-1185">Reference proteome</keyword>
<dbReference type="GO" id="GO:0000160">
    <property type="term" value="P:phosphorelay signal transduction system"/>
    <property type="evidence" value="ECO:0007669"/>
    <property type="project" value="InterPro"/>
</dbReference>
<dbReference type="SMART" id="SM00448">
    <property type="entry name" value="REC"/>
    <property type="match status" value="1"/>
</dbReference>
<evidence type="ECO:0000259" key="3">
    <source>
        <dbReference type="PROSITE" id="PS50110"/>
    </source>
</evidence>
<dbReference type="AlphaFoldDB" id="A0A0P1MRP8"/>
<dbReference type="Gene3D" id="3.40.50.2300">
    <property type="match status" value="1"/>
</dbReference>
<keyword evidence="1 2" id="KW-0597">Phosphoprotein</keyword>
<dbReference type="EMBL" id="CZVW01000004">
    <property type="protein sequence ID" value="CUS98354.1"/>
    <property type="molecule type" value="Genomic_DNA"/>
</dbReference>
<feature type="modified residue" description="4-aspartylphosphate" evidence="2">
    <location>
        <position position="54"/>
    </location>
</feature>
<gene>
    <name evidence="4" type="ORF">JGI23_00465</name>
</gene>
<dbReference type="Pfam" id="PF00072">
    <property type="entry name" value="Response_reg"/>
    <property type="match status" value="1"/>
</dbReference>
<evidence type="ECO:0000256" key="2">
    <source>
        <dbReference type="PROSITE-ProRule" id="PRU00169"/>
    </source>
</evidence>
<accession>A0A0P1MRP8</accession>
<dbReference type="PANTHER" id="PTHR44591:SF3">
    <property type="entry name" value="RESPONSE REGULATORY DOMAIN-CONTAINING PROTEIN"/>
    <property type="match status" value="1"/>
</dbReference>
<proteinExistence type="predicted"/>
<dbReference type="Proteomes" id="UP000199197">
    <property type="component" value="Unassembled WGS sequence"/>
</dbReference>
<dbReference type="InterPro" id="IPR050595">
    <property type="entry name" value="Bact_response_regulator"/>
</dbReference>
<reference evidence="5" key="1">
    <citation type="submission" date="2015-11" db="EMBL/GenBank/DDBJ databases">
        <authorList>
            <person name="Varghese N."/>
        </authorList>
    </citation>
    <scope>NUCLEOTIDE SEQUENCE [LARGE SCALE GENOMIC DNA]</scope>
    <source>
        <strain evidence="5">JGI-23</strain>
    </source>
</reference>
<feature type="domain" description="Response regulatory" evidence="3">
    <location>
        <begin position="4"/>
        <end position="121"/>
    </location>
</feature>
<evidence type="ECO:0000256" key="1">
    <source>
        <dbReference type="ARBA" id="ARBA00022553"/>
    </source>
</evidence>
<dbReference type="PROSITE" id="PS50110">
    <property type="entry name" value="RESPONSE_REGULATORY"/>
    <property type="match status" value="1"/>
</dbReference>
<name>A0A0P1MRP8_9BACT</name>
<dbReference type="OrthoDB" id="9800897at2"/>
<dbReference type="InterPro" id="IPR001789">
    <property type="entry name" value="Sig_transdc_resp-reg_receiver"/>
</dbReference>
<organism evidence="4 5">
    <name type="scientific">Candidatus Chryseopegocella kryptomonas</name>
    <dbReference type="NCBI Taxonomy" id="1633643"/>
    <lineage>
        <taxon>Bacteria</taxon>
        <taxon>Pseudomonadati</taxon>
        <taxon>Candidatus Kryptoniota</taxon>
        <taxon>Candidatus Chryseopegocella</taxon>
    </lineage>
</organism>
<evidence type="ECO:0000313" key="4">
    <source>
        <dbReference type="EMBL" id="CUS98354.1"/>
    </source>
</evidence>
<dbReference type="InterPro" id="IPR011006">
    <property type="entry name" value="CheY-like_superfamily"/>
</dbReference>